<keyword evidence="2" id="KW-1185">Reference proteome</keyword>
<gene>
    <name evidence="1" type="ORF">FW784_08845</name>
</gene>
<dbReference type="Pfam" id="PF11906">
    <property type="entry name" value="DUF3426"/>
    <property type="match status" value="1"/>
</dbReference>
<evidence type="ECO:0000313" key="1">
    <source>
        <dbReference type="EMBL" id="TZF89289.1"/>
    </source>
</evidence>
<accession>A0A5D8Z3H3</accession>
<dbReference type="EMBL" id="VTRV01000086">
    <property type="protein sequence ID" value="TZF89289.1"/>
    <property type="molecule type" value="Genomic_DNA"/>
</dbReference>
<proteinExistence type="predicted"/>
<name>A0A5D8Z3H3_9GAMM</name>
<dbReference type="InterPro" id="IPR021834">
    <property type="entry name" value="DUF3426"/>
</dbReference>
<reference evidence="1 2" key="1">
    <citation type="submission" date="2019-08" db="EMBL/GenBank/DDBJ databases">
        <title>Draft genome sequence of Lysobacter sp. UKS-15.</title>
        <authorList>
            <person name="Im W.-T."/>
        </authorList>
    </citation>
    <scope>NUCLEOTIDE SEQUENCE [LARGE SCALE GENOMIC DNA]</scope>
    <source>
        <strain evidence="1 2">UKS-15</strain>
    </source>
</reference>
<protein>
    <submittedName>
        <fullName evidence="1">DUF3426 domain-containing protein</fullName>
    </submittedName>
</protein>
<comment type="caution">
    <text evidence="1">The sequence shown here is derived from an EMBL/GenBank/DDBJ whole genome shotgun (WGS) entry which is preliminary data.</text>
</comment>
<dbReference type="OrthoDB" id="6717714at2"/>
<evidence type="ECO:0000313" key="2">
    <source>
        <dbReference type="Proteomes" id="UP000323164"/>
    </source>
</evidence>
<feature type="non-terminal residue" evidence="1">
    <location>
        <position position="1"/>
    </location>
</feature>
<sequence>AFAMTARGVRPDPTRRGVLHVTATVRNDARWPQAPPVVVISLSDVDGRVVGARAVTPADYGHRTAVAIAPGDSVDIAFDVREPAGGVESFDFQLQ</sequence>
<organism evidence="1 2">
    <name type="scientific">Cognatilysobacter lacus</name>
    <dbReference type="NCBI Taxonomy" id="1643323"/>
    <lineage>
        <taxon>Bacteria</taxon>
        <taxon>Pseudomonadati</taxon>
        <taxon>Pseudomonadota</taxon>
        <taxon>Gammaproteobacteria</taxon>
        <taxon>Lysobacterales</taxon>
        <taxon>Lysobacteraceae</taxon>
        <taxon>Cognatilysobacter</taxon>
    </lineage>
</organism>
<dbReference type="AlphaFoldDB" id="A0A5D8Z3H3"/>
<dbReference type="RefSeq" id="WP_149352986.1">
    <property type="nucleotide sequence ID" value="NZ_VTRV01000086.1"/>
</dbReference>
<dbReference type="Proteomes" id="UP000323164">
    <property type="component" value="Unassembled WGS sequence"/>
</dbReference>